<dbReference type="EMBL" id="MU393638">
    <property type="protein sequence ID" value="KAI4859362.1"/>
    <property type="molecule type" value="Genomic_DNA"/>
</dbReference>
<proteinExistence type="predicted"/>
<protein>
    <submittedName>
        <fullName evidence="1">Glycoside hydrolase family 2 protein</fullName>
    </submittedName>
</protein>
<comment type="caution">
    <text evidence="1">The sequence shown here is derived from an EMBL/GenBank/DDBJ whole genome shotgun (WGS) entry which is preliminary data.</text>
</comment>
<evidence type="ECO:0000313" key="1">
    <source>
        <dbReference type="EMBL" id="KAI4859362.1"/>
    </source>
</evidence>
<keyword evidence="1" id="KW-0378">Hydrolase</keyword>
<keyword evidence="2" id="KW-1185">Reference proteome</keyword>
<sequence length="857" mass="93044">MAPPVFNTRGLLLLGLTLIGSPQATEAGVVRKLPNGYPAALTSRERIGLNDGWRFSRFASNPDSLSYNVLKEWILPTGNDFIVNGAKHERPARVAPGSNITYVQTSFDDSEWEMVTVPHDWAIKGPFHAPNIPNSMGALPINGVGWYRRNLTISSSDINGEILGGWPYGYNSFRLDLTPYVKEGENLLAIRIDNPLNFSRWYPGAGLYRNVWVVKVDQTHIGQHGTYITTPVVSAESADVDLTVEIENKGNSSRQVEIKTDVYVLDIETGQPGAEAVASFAPAAASVAAGTKQSVNASTTVTNPQLWGPKPDQVPNLYVAVTTLFANGTAIDSYETRFGIRSITYDGNTGISVNGKRVYIQGTNNHHDHGSIGAAFNVRAAERQLELLQEMGCNALRMSHNPPAPELLDLADTFGFLVLDEIFDVWKQGKIADDYHVYFNEWHEPDLRTFIRRDRNHPSIMAWSFGNEIVEQSTSSGGATARELGGIIREEDPTRQFSAGINNAKAGSEFATAVEIPGLNYQGEGRGTSFDSAYPSYHQSYPDKVLWSTESSSGVSSRGTYLFPVTSANSTTVVDGTGSDADTLFVSAYELYAVSWGSSPDKVFGMQDKFSYAAGEFVWTGWDYIGEPTPFDTEARSSYFGIIDLAGFKKDRFFLYQARWPSPMAHILPHWTWPDRVGQVTPVHVFSSADEAELFVNGKSAGKLQRQPSNYRFRWDKVTYAPGDLRVVAYKDGAVWAEETVKTAGAPAKLVLAADRTAIRGDGRDLSFVTVTVVDADGTTVPEATDAITFAVSGPAVIVSTDNGHPADFTAFPSLTRDAFGGLALAVVRSEAGAAGEITVSAQGAGLEGAEIVITAA</sequence>
<reference evidence="1 2" key="1">
    <citation type="journal article" date="2022" name="New Phytol.">
        <title>Ecological generalism drives hyperdiversity of secondary metabolite gene clusters in xylarialean endophytes.</title>
        <authorList>
            <person name="Franco M.E.E."/>
            <person name="Wisecaver J.H."/>
            <person name="Arnold A.E."/>
            <person name="Ju Y.M."/>
            <person name="Slot J.C."/>
            <person name="Ahrendt S."/>
            <person name="Moore L.P."/>
            <person name="Eastman K.E."/>
            <person name="Scott K."/>
            <person name="Konkel Z."/>
            <person name="Mondo S.J."/>
            <person name="Kuo A."/>
            <person name="Hayes R.D."/>
            <person name="Haridas S."/>
            <person name="Andreopoulos B."/>
            <person name="Riley R."/>
            <person name="LaButti K."/>
            <person name="Pangilinan J."/>
            <person name="Lipzen A."/>
            <person name="Amirebrahimi M."/>
            <person name="Yan J."/>
            <person name="Adam C."/>
            <person name="Keymanesh K."/>
            <person name="Ng V."/>
            <person name="Louie K."/>
            <person name="Northen T."/>
            <person name="Drula E."/>
            <person name="Henrissat B."/>
            <person name="Hsieh H.M."/>
            <person name="Youens-Clark K."/>
            <person name="Lutzoni F."/>
            <person name="Miadlikowska J."/>
            <person name="Eastwood D.C."/>
            <person name="Hamelin R.C."/>
            <person name="Grigoriev I.V."/>
            <person name="U'Ren J.M."/>
        </authorList>
    </citation>
    <scope>NUCLEOTIDE SEQUENCE [LARGE SCALE GENOMIC DNA]</scope>
    <source>
        <strain evidence="1 2">CBS 119005</strain>
    </source>
</reference>
<dbReference type="Proteomes" id="UP001497700">
    <property type="component" value="Unassembled WGS sequence"/>
</dbReference>
<organism evidence="1 2">
    <name type="scientific">Hypoxylon rubiginosum</name>
    <dbReference type="NCBI Taxonomy" id="110542"/>
    <lineage>
        <taxon>Eukaryota</taxon>
        <taxon>Fungi</taxon>
        <taxon>Dikarya</taxon>
        <taxon>Ascomycota</taxon>
        <taxon>Pezizomycotina</taxon>
        <taxon>Sordariomycetes</taxon>
        <taxon>Xylariomycetidae</taxon>
        <taxon>Xylariales</taxon>
        <taxon>Hypoxylaceae</taxon>
        <taxon>Hypoxylon</taxon>
    </lineage>
</organism>
<name>A0ACB9YJH8_9PEZI</name>
<gene>
    <name evidence="1" type="ORF">F4820DRAFT_462533</name>
</gene>
<evidence type="ECO:0000313" key="2">
    <source>
        <dbReference type="Proteomes" id="UP001497700"/>
    </source>
</evidence>
<accession>A0ACB9YJH8</accession>